<dbReference type="InterPro" id="IPR004305">
    <property type="entry name" value="Thiaminase-2/PQQC"/>
</dbReference>
<dbReference type="HOGENOM" id="CLU_1147760_0_0_1"/>
<protein>
    <submittedName>
        <fullName evidence="2">TENA/THI domain-containing protein</fullName>
    </submittedName>
</protein>
<dbReference type="JaponicusDB" id="SJAG_02047"/>
<dbReference type="STRING" id="402676.B6JZK7"/>
<organism evidence="2 3">
    <name type="scientific">Schizosaccharomyces japonicus (strain yFS275 / FY16936)</name>
    <name type="common">Fission yeast</name>
    <dbReference type="NCBI Taxonomy" id="402676"/>
    <lineage>
        <taxon>Eukaryota</taxon>
        <taxon>Fungi</taxon>
        <taxon>Dikarya</taxon>
        <taxon>Ascomycota</taxon>
        <taxon>Taphrinomycotina</taxon>
        <taxon>Schizosaccharomycetes</taxon>
        <taxon>Schizosaccharomycetales</taxon>
        <taxon>Schizosaccharomycetaceae</taxon>
        <taxon>Schizosaccharomyces</taxon>
    </lineage>
</organism>
<proteinExistence type="predicted"/>
<dbReference type="VEuPathDB" id="FungiDB:SJAG_02047"/>
<accession>B6JZK7</accession>
<dbReference type="CDD" id="cd19357">
    <property type="entry name" value="TenA_E_At3g16990-like"/>
    <property type="match status" value="1"/>
</dbReference>
<dbReference type="GO" id="GO:0006772">
    <property type="term" value="P:thiamine metabolic process"/>
    <property type="evidence" value="ECO:0007669"/>
    <property type="project" value="UniProtKB-ARBA"/>
</dbReference>
<feature type="domain" description="Thiaminase-2/PQQC" evidence="1">
    <location>
        <begin position="27"/>
        <end position="122"/>
    </location>
</feature>
<sequence>MDAYSVELYKRFKIAPLVEASSNKCSFIRRLAQGKLPVENFDKWLFDDRLFVHAGAYHCAKIYVRAKQDPEINQGALTVLHTCYMALIPELKRFDNMCKQHGVKMPKLPPIEPTPEAMAQTDPTQYYKLSSPKCRRYVQFITKEVFDIPNLRTADLLYMVWLGEAIYHRSFATAAASPIFQKTYNKELEFVNYWGGRPFYKYVEELAYRCQELPSTELTHSLMIKVCEFEGLFWSSAEDD</sequence>
<dbReference type="EMBL" id="KE651168">
    <property type="protein sequence ID" value="EEB06975.1"/>
    <property type="molecule type" value="Genomic_DNA"/>
</dbReference>
<evidence type="ECO:0000259" key="1">
    <source>
        <dbReference type="Pfam" id="PF03070"/>
    </source>
</evidence>
<dbReference type="SUPFAM" id="SSF48613">
    <property type="entry name" value="Heme oxygenase-like"/>
    <property type="match status" value="1"/>
</dbReference>
<reference evidence="2 3" key="1">
    <citation type="journal article" date="2011" name="Science">
        <title>Comparative functional genomics of the fission yeasts.</title>
        <authorList>
            <person name="Rhind N."/>
            <person name="Chen Z."/>
            <person name="Yassour M."/>
            <person name="Thompson D.A."/>
            <person name="Haas B.J."/>
            <person name="Habib N."/>
            <person name="Wapinski I."/>
            <person name="Roy S."/>
            <person name="Lin M.F."/>
            <person name="Heiman D.I."/>
            <person name="Young S.K."/>
            <person name="Furuya K."/>
            <person name="Guo Y."/>
            <person name="Pidoux A."/>
            <person name="Chen H.M."/>
            <person name="Robbertse B."/>
            <person name="Goldberg J.M."/>
            <person name="Aoki K."/>
            <person name="Bayne E.H."/>
            <person name="Berlin A.M."/>
            <person name="Desjardins C.A."/>
            <person name="Dobbs E."/>
            <person name="Dukaj L."/>
            <person name="Fan L."/>
            <person name="FitzGerald M.G."/>
            <person name="French C."/>
            <person name="Gujja S."/>
            <person name="Hansen K."/>
            <person name="Keifenheim D."/>
            <person name="Levin J.Z."/>
            <person name="Mosher R.A."/>
            <person name="Mueller C.A."/>
            <person name="Pfiffner J."/>
            <person name="Priest M."/>
            <person name="Russ C."/>
            <person name="Smialowska A."/>
            <person name="Swoboda P."/>
            <person name="Sykes S.M."/>
            <person name="Vaughn M."/>
            <person name="Vengrova S."/>
            <person name="Yoder R."/>
            <person name="Zeng Q."/>
            <person name="Allshire R."/>
            <person name="Baulcombe D."/>
            <person name="Birren B.W."/>
            <person name="Brown W."/>
            <person name="Ekwall K."/>
            <person name="Kellis M."/>
            <person name="Leatherwood J."/>
            <person name="Levin H."/>
            <person name="Margalit H."/>
            <person name="Martienssen R."/>
            <person name="Nieduszynski C.A."/>
            <person name="Spatafora J.W."/>
            <person name="Friedman N."/>
            <person name="Dalgaard J.Z."/>
            <person name="Baumann P."/>
            <person name="Niki H."/>
            <person name="Regev A."/>
            <person name="Nusbaum C."/>
        </authorList>
    </citation>
    <scope>NUCLEOTIDE SEQUENCE [LARGE SCALE GENOMIC DNA]</scope>
    <source>
        <strain evidence="3">yFS275 / FY16936</strain>
    </source>
</reference>
<dbReference type="RefSeq" id="XP_002173268.1">
    <property type="nucleotide sequence ID" value="XM_002173232.2"/>
</dbReference>
<evidence type="ECO:0000313" key="2">
    <source>
        <dbReference type="EMBL" id="EEB06975.1"/>
    </source>
</evidence>
<dbReference type="GeneID" id="7047895"/>
<name>B6JZK7_SCHJY</name>
<dbReference type="Proteomes" id="UP000001744">
    <property type="component" value="Unassembled WGS sequence"/>
</dbReference>
<gene>
    <name evidence="2" type="ORF">SJAG_02047</name>
</gene>
<dbReference type="eggNOG" id="ENOG502TGXA">
    <property type="taxonomic scope" value="Eukaryota"/>
</dbReference>
<dbReference type="Pfam" id="PF03070">
    <property type="entry name" value="TENA_THI-4"/>
    <property type="match status" value="1"/>
</dbReference>
<dbReference type="Gene3D" id="1.20.910.10">
    <property type="entry name" value="Heme oxygenase-like"/>
    <property type="match status" value="1"/>
</dbReference>
<evidence type="ECO:0000313" key="3">
    <source>
        <dbReference type="Proteomes" id="UP000001744"/>
    </source>
</evidence>
<keyword evidence="3" id="KW-1185">Reference proteome</keyword>
<dbReference type="OrthoDB" id="37730at2759"/>
<dbReference type="InterPro" id="IPR016084">
    <property type="entry name" value="Haem_Oase-like_multi-hlx"/>
</dbReference>
<dbReference type="AlphaFoldDB" id="B6JZK7"/>